<dbReference type="Gene3D" id="3.30.200.20">
    <property type="entry name" value="Phosphorylase Kinase, domain 1"/>
    <property type="match status" value="1"/>
</dbReference>
<dbReference type="EC" id="2.7.11.1" evidence="2"/>
<keyword evidence="5" id="KW-0808">Transferase</keyword>
<dbReference type="Pfam" id="PF14223">
    <property type="entry name" value="Retrotran_gag_2"/>
    <property type="match status" value="1"/>
</dbReference>
<dbReference type="InterPro" id="IPR054722">
    <property type="entry name" value="PolX-like_BBD"/>
</dbReference>
<keyword evidence="21" id="KW-1185">Reference proteome</keyword>
<organism evidence="20 21">
    <name type="scientific">Nyssa sinensis</name>
    <dbReference type="NCBI Taxonomy" id="561372"/>
    <lineage>
        <taxon>Eukaryota</taxon>
        <taxon>Viridiplantae</taxon>
        <taxon>Streptophyta</taxon>
        <taxon>Embryophyta</taxon>
        <taxon>Tracheophyta</taxon>
        <taxon>Spermatophyta</taxon>
        <taxon>Magnoliopsida</taxon>
        <taxon>eudicotyledons</taxon>
        <taxon>Gunneridae</taxon>
        <taxon>Pentapetalae</taxon>
        <taxon>asterids</taxon>
        <taxon>Cornales</taxon>
        <taxon>Nyssaceae</taxon>
        <taxon>Nyssa</taxon>
    </lineage>
</organism>
<evidence type="ECO:0000256" key="7">
    <source>
        <dbReference type="ARBA" id="ARBA00022729"/>
    </source>
</evidence>
<keyword evidence="4" id="KW-0723">Serine/threonine-protein kinase</keyword>
<keyword evidence="6 18" id="KW-0812">Transmembrane</keyword>
<dbReference type="PANTHER" id="PTHR34590:SF5">
    <property type="entry name" value="OS04G0586500 PROTEIN"/>
    <property type="match status" value="1"/>
</dbReference>
<evidence type="ECO:0000256" key="17">
    <source>
        <dbReference type="PROSITE-ProRule" id="PRU10141"/>
    </source>
</evidence>
<accession>A0A5J5ALT8</accession>
<protein>
    <recommendedName>
        <fullName evidence="2">non-specific serine/threonine protein kinase</fullName>
        <ecNumber evidence="2">2.7.11.1</ecNumber>
    </recommendedName>
</protein>
<comment type="subcellular location">
    <subcellularLocation>
        <location evidence="1">Cell membrane</location>
        <topology evidence="1">Single-pass type I membrane protein</topology>
    </subcellularLocation>
</comment>
<dbReference type="InterPro" id="IPR011009">
    <property type="entry name" value="Kinase-like_dom_sf"/>
</dbReference>
<dbReference type="InterPro" id="IPR025724">
    <property type="entry name" value="GAG-pre-integrase_dom"/>
</dbReference>
<dbReference type="PROSITE" id="PS50011">
    <property type="entry name" value="PROTEIN_KINASE_DOM"/>
    <property type="match status" value="1"/>
</dbReference>
<dbReference type="EMBL" id="CM018043">
    <property type="protein sequence ID" value="KAA8531224.1"/>
    <property type="molecule type" value="Genomic_DNA"/>
</dbReference>
<dbReference type="Proteomes" id="UP000325577">
    <property type="component" value="Linkage Group LG2"/>
</dbReference>
<evidence type="ECO:0000259" key="19">
    <source>
        <dbReference type="PROSITE" id="PS50011"/>
    </source>
</evidence>
<dbReference type="InterPro" id="IPR008271">
    <property type="entry name" value="Ser/Thr_kinase_AS"/>
</dbReference>
<evidence type="ECO:0000256" key="5">
    <source>
        <dbReference type="ARBA" id="ARBA00022679"/>
    </source>
</evidence>
<evidence type="ECO:0000256" key="6">
    <source>
        <dbReference type="ARBA" id="ARBA00022692"/>
    </source>
</evidence>
<feature type="transmembrane region" description="Helical" evidence="18">
    <location>
        <begin position="902"/>
        <end position="925"/>
    </location>
</feature>
<dbReference type="GO" id="GO:0004714">
    <property type="term" value="F:transmembrane receptor protein tyrosine kinase activity"/>
    <property type="evidence" value="ECO:0007669"/>
    <property type="project" value="InterPro"/>
</dbReference>
<dbReference type="FunFam" id="2.60.120.430:FF:000003">
    <property type="entry name" value="FERONIA receptor-like kinase"/>
    <property type="match status" value="1"/>
</dbReference>
<dbReference type="InterPro" id="IPR001245">
    <property type="entry name" value="Ser-Thr/Tyr_kinase_cat_dom"/>
</dbReference>
<dbReference type="GO" id="GO:0004674">
    <property type="term" value="F:protein serine/threonine kinase activity"/>
    <property type="evidence" value="ECO:0007669"/>
    <property type="project" value="UniProtKB-KW"/>
</dbReference>
<dbReference type="PANTHER" id="PTHR34590">
    <property type="entry name" value="OS03G0124300 PROTEIN-RELATED"/>
    <property type="match status" value="1"/>
</dbReference>
<evidence type="ECO:0000313" key="20">
    <source>
        <dbReference type="EMBL" id="KAA8531224.1"/>
    </source>
</evidence>
<dbReference type="FunFam" id="2.60.120.430:FF:000007">
    <property type="entry name" value="FERONIA receptor-like kinase"/>
    <property type="match status" value="1"/>
</dbReference>
<feature type="domain" description="Protein kinase" evidence="19">
    <location>
        <begin position="985"/>
        <end position="1259"/>
    </location>
</feature>
<evidence type="ECO:0000256" key="3">
    <source>
        <dbReference type="ARBA" id="ARBA00022475"/>
    </source>
</evidence>
<dbReference type="Gene3D" id="1.10.510.10">
    <property type="entry name" value="Transferase(Phosphotransferase) domain 1"/>
    <property type="match status" value="1"/>
</dbReference>
<dbReference type="InterPro" id="IPR000719">
    <property type="entry name" value="Prot_kinase_dom"/>
</dbReference>
<evidence type="ECO:0000256" key="13">
    <source>
        <dbReference type="ARBA" id="ARBA00023180"/>
    </source>
</evidence>
<evidence type="ECO:0000256" key="12">
    <source>
        <dbReference type="ARBA" id="ARBA00023136"/>
    </source>
</evidence>
<evidence type="ECO:0000256" key="4">
    <source>
        <dbReference type="ARBA" id="ARBA00022527"/>
    </source>
</evidence>
<keyword evidence="11 18" id="KW-1133">Transmembrane helix</keyword>
<evidence type="ECO:0000313" key="21">
    <source>
        <dbReference type="Proteomes" id="UP000325577"/>
    </source>
</evidence>
<sequence length="1295" mass="143266">MSSSSSDSSTTINIQRSQSPSVLAMSNIVAIKLSPDNYILWKAQMVPYFLGQDLFGYLDGTIPKPPKFISVSHPETHVLSETPNPAYSHWMRQDNLILSTLMSSLTEGVLAQVVTHTTSSAVWHALDENFSSPSRARTVQICTQLATATKGSKSATEYFLFIKKLTDELAVAGQPMSCEDVLTYVLAGLGHEYDSFVTSISARTAQITMEEVYSLLLTIEARLSRHQMSSLTQPTFVNDPKPENKQAMVATPTSTWDTEWHADTGATHRITNDLNNLNLRNDDYQGTDQVHVGNGQGLQISKTGSSQISTSNSTFALNQVLLVLEIHKNLLSVQKFCIDNHVYFEFHDKFFLVKDYSGKVHHQGHLINGLYQFTSQSRRPQAFSTVRVSHRDWHRRLGHAFTPVVNKVLSSINVQVKSNKQHSVCPECQMAKSHDLPFKSSSHVSSYPLDLIFTYRTCPSAMFIHAHILFSVIWFSFVINTVPSSSSNSASKSDSFVLACGVSSAANDANGRNWVPDSNFLSSSGNSIMATAHSQDPSLPSTIPYMNARIFTSESTYQFPVFPNKRHWVRLHFYPSSYNNFSSSGSFFSVTADRFTLLNNFSASITAQALTQAYIIREFSLRPVHSGSLNLIFTPSSTNNGSFAFVNGIEIISMPEIFEAATMVGFSDQNIDAESHALQTMFRLNVGGQFIPANKDSGIKRTWYDDSPYLYGSAFGVTSEADKNVTIQYPTNVPNYIAPVNVYSTCRMMGPNPKQNLNYNLTWVFQVDANFTYVVRFHFCEFQLTKVNQRVFDIFINNQTAKPSVDVIALAGSMGVPVYKDYAVHVSDGNGDEELWVALHPSVWVKPEYYDAILNGLEIFKINDTRGNLAGPNPVPSPLLQKVLPQQARPFAPSPSNNRATLIGGIAGGLVGFALVTAVFIFLHYKKCMGNGKKSGPAGCLPLCGCSLFIATKSTISGSSSLSTLGGGLCRHFSLLEMKLATKNFDESQVIGVGGFGKVYKGIVDGGTKVAIKRSIPSSEQGVHEFQTEIDLLSKLRHRHLVSLIGACEEEDEMILVYDYMSNGTLREHLYKSNKPSLSWRQRLEICIGAARGLHYLHTGAKYTIIHRDVKSTNILLDEKWVAKVSDFGLSRTGPSLNQTHVSTMVKGSFGYLDPEYFRRQQLTDKSDVYSFGVVLLEVLCGRPALNPSLPKEQISLADWALNCHRSGTLEGIIDPDHVKGEINCQCLNKFVETAITCLSDEGVDRPSMGAVLWNLEFALQLQDNPYGPKLVAEQKANDAYAKQTTLLSIEEEGK</sequence>
<keyword evidence="14" id="KW-0278">Fertilization</keyword>
<evidence type="ECO:0000256" key="8">
    <source>
        <dbReference type="ARBA" id="ARBA00022741"/>
    </source>
</evidence>
<dbReference type="InterPro" id="IPR024788">
    <property type="entry name" value="Malectin-like_Carb-bd_dom"/>
</dbReference>
<evidence type="ECO:0000256" key="2">
    <source>
        <dbReference type="ARBA" id="ARBA00012513"/>
    </source>
</evidence>
<keyword evidence="8 17" id="KW-0547">Nucleotide-binding</keyword>
<keyword evidence="12 18" id="KW-0472">Membrane</keyword>
<evidence type="ECO:0000256" key="15">
    <source>
        <dbReference type="ARBA" id="ARBA00047899"/>
    </source>
</evidence>
<dbReference type="Pfam" id="PF22936">
    <property type="entry name" value="Pol_BBD"/>
    <property type="match status" value="1"/>
</dbReference>
<proteinExistence type="predicted"/>
<evidence type="ECO:0000256" key="16">
    <source>
        <dbReference type="ARBA" id="ARBA00048679"/>
    </source>
</evidence>
<dbReference type="PROSITE" id="PS00108">
    <property type="entry name" value="PROTEIN_KINASE_ST"/>
    <property type="match status" value="1"/>
</dbReference>
<dbReference type="FunFam" id="1.10.510.10:FF:000058">
    <property type="entry name" value="Receptor-like protein kinase FERONIA"/>
    <property type="match status" value="1"/>
</dbReference>
<evidence type="ECO:0000256" key="18">
    <source>
        <dbReference type="SAM" id="Phobius"/>
    </source>
</evidence>
<dbReference type="FunFam" id="3.30.200.20:FF:000039">
    <property type="entry name" value="receptor-like protein kinase FERONIA"/>
    <property type="match status" value="1"/>
</dbReference>
<reference evidence="20 21" key="1">
    <citation type="submission" date="2019-09" db="EMBL/GenBank/DDBJ databases">
        <title>A chromosome-level genome assembly of the Chinese tupelo Nyssa sinensis.</title>
        <authorList>
            <person name="Yang X."/>
            <person name="Kang M."/>
            <person name="Yang Y."/>
            <person name="Xiong H."/>
            <person name="Wang M."/>
            <person name="Zhang Z."/>
            <person name="Wang Z."/>
            <person name="Wu H."/>
            <person name="Ma T."/>
            <person name="Liu J."/>
            <person name="Xi Z."/>
        </authorList>
    </citation>
    <scope>NUCLEOTIDE SEQUENCE [LARGE SCALE GENOMIC DNA]</scope>
    <source>
        <strain evidence="20">J267</strain>
        <tissue evidence="20">Leaf</tissue>
    </source>
</reference>
<dbReference type="PROSITE" id="PS00107">
    <property type="entry name" value="PROTEIN_KINASE_ATP"/>
    <property type="match status" value="1"/>
</dbReference>
<dbReference type="InterPro" id="IPR045272">
    <property type="entry name" value="ANXUR1/2-like"/>
</dbReference>
<keyword evidence="7" id="KW-0732">Signal</keyword>
<feature type="binding site" evidence="17">
    <location>
        <position position="1013"/>
    </location>
    <ligand>
        <name>ATP</name>
        <dbReference type="ChEBI" id="CHEBI:30616"/>
    </ligand>
</feature>
<keyword evidence="10 17" id="KW-0067">ATP-binding</keyword>
<dbReference type="GO" id="GO:0005524">
    <property type="term" value="F:ATP binding"/>
    <property type="evidence" value="ECO:0007669"/>
    <property type="project" value="UniProtKB-UniRule"/>
</dbReference>
<dbReference type="Pfam" id="PF13976">
    <property type="entry name" value="gag_pre-integrs"/>
    <property type="match status" value="1"/>
</dbReference>
<evidence type="ECO:0000256" key="14">
    <source>
        <dbReference type="ARBA" id="ARBA00023279"/>
    </source>
</evidence>
<dbReference type="Pfam" id="PF07714">
    <property type="entry name" value="PK_Tyr_Ser-Thr"/>
    <property type="match status" value="1"/>
</dbReference>
<dbReference type="SUPFAM" id="SSF56112">
    <property type="entry name" value="Protein kinase-like (PK-like)"/>
    <property type="match status" value="1"/>
</dbReference>
<dbReference type="CDD" id="cd14066">
    <property type="entry name" value="STKc_IRAK"/>
    <property type="match status" value="1"/>
</dbReference>
<keyword evidence="13" id="KW-0325">Glycoprotein</keyword>
<dbReference type="Pfam" id="PF12819">
    <property type="entry name" value="Malectin_like"/>
    <property type="match status" value="1"/>
</dbReference>
<dbReference type="Gene3D" id="2.60.120.430">
    <property type="entry name" value="Galactose-binding lectin"/>
    <property type="match status" value="2"/>
</dbReference>
<evidence type="ECO:0000256" key="9">
    <source>
        <dbReference type="ARBA" id="ARBA00022777"/>
    </source>
</evidence>
<comment type="catalytic activity">
    <reaction evidence="16">
        <text>L-seryl-[protein] + ATP = O-phospho-L-seryl-[protein] + ADP + H(+)</text>
        <dbReference type="Rhea" id="RHEA:17989"/>
        <dbReference type="Rhea" id="RHEA-COMP:9863"/>
        <dbReference type="Rhea" id="RHEA-COMP:11604"/>
        <dbReference type="ChEBI" id="CHEBI:15378"/>
        <dbReference type="ChEBI" id="CHEBI:29999"/>
        <dbReference type="ChEBI" id="CHEBI:30616"/>
        <dbReference type="ChEBI" id="CHEBI:83421"/>
        <dbReference type="ChEBI" id="CHEBI:456216"/>
        <dbReference type="EC" id="2.7.11.1"/>
    </reaction>
</comment>
<dbReference type="GO" id="GO:0005886">
    <property type="term" value="C:plasma membrane"/>
    <property type="evidence" value="ECO:0007669"/>
    <property type="project" value="UniProtKB-SubCell"/>
</dbReference>
<dbReference type="SMART" id="SM00220">
    <property type="entry name" value="S_TKc"/>
    <property type="match status" value="1"/>
</dbReference>
<evidence type="ECO:0000256" key="10">
    <source>
        <dbReference type="ARBA" id="ARBA00022840"/>
    </source>
</evidence>
<gene>
    <name evidence="20" type="ORF">F0562_005862</name>
</gene>
<dbReference type="InterPro" id="IPR017441">
    <property type="entry name" value="Protein_kinase_ATP_BS"/>
</dbReference>
<comment type="catalytic activity">
    <reaction evidence="15">
        <text>L-threonyl-[protein] + ATP = O-phospho-L-threonyl-[protein] + ADP + H(+)</text>
        <dbReference type="Rhea" id="RHEA:46608"/>
        <dbReference type="Rhea" id="RHEA-COMP:11060"/>
        <dbReference type="Rhea" id="RHEA-COMP:11605"/>
        <dbReference type="ChEBI" id="CHEBI:15378"/>
        <dbReference type="ChEBI" id="CHEBI:30013"/>
        <dbReference type="ChEBI" id="CHEBI:30616"/>
        <dbReference type="ChEBI" id="CHEBI:61977"/>
        <dbReference type="ChEBI" id="CHEBI:456216"/>
        <dbReference type="EC" id="2.7.11.1"/>
    </reaction>
</comment>
<keyword evidence="3" id="KW-1003">Cell membrane</keyword>
<keyword evidence="9" id="KW-0418">Kinase</keyword>
<dbReference type="OrthoDB" id="1903759at2759"/>
<name>A0A5J5ALT8_9ASTE</name>
<evidence type="ECO:0000256" key="1">
    <source>
        <dbReference type="ARBA" id="ARBA00004251"/>
    </source>
</evidence>
<evidence type="ECO:0000256" key="11">
    <source>
        <dbReference type="ARBA" id="ARBA00022989"/>
    </source>
</evidence>